<comment type="caution">
    <text evidence="1">The sequence shown here is derived from an EMBL/GenBank/DDBJ whole genome shotgun (WGS) entry which is preliminary data.</text>
</comment>
<protein>
    <recommendedName>
        <fullName evidence="3">Aldose 1-epimerase</fullName>
    </recommendedName>
</protein>
<dbReference type="Proteomes" id="UP000317046">
    <property type="component" value="Unassembled WGS sequence"/>
</dbReference>
<dbReference type="EMBL" id="BJLR01000022">
    <property type="protein sequence ID" value="GEA88539.1"/>
    <property type="molecule type" value="Genomic_DNA"/>
</dbReference>
<proteinExistence type="predicted"/>
<dbReference type="GO" id="GO:0003824">
    <property type="term" value="F:catalytic activity"/>
    <property type="evidence" value="ECO:0007669"/>
    <property type="project" value="InterPro"/>
</dbReference>
<dbReference type="Gene3D" id="2.70.98.10">
    <property type="match status" value="1"/>
</dbReference>
<dbReference type="InterPro" id="IPR011013">
    <property type="entry name" value="Gal_mutarotase_sf_dom"/>
</dbReference>
<reference evidence="1" key="1">
    <citation type="submission" date="2019-06" db="EMBL/GenBank/DDBJ databases">
        <title>Whole genome shotgun sequence of Cellulomonas cellasea NBRC 3753.</title>
        <authorList>
            <person name="Hosoyama A."/>
            <person name="Uohara A."/>
            <person name="Ohji S."/>
            <person name="Ichikawa N."/>
        </authorList>
    </citation>
    <scope>NUCLEOTIDE SEQUENCE [LARGE SCALE GENOMIC DNA]</scope>
    <source>
        <strain evidence="1">NBRC 3753</strain>
    </source>
</reference>
<gene>
    <name evidence="1" type="ORF">CCE01nite_24880</name>
</gene>
<dbReference type="GO" id="GO:0030246">
    <property type="term" value="F:carbohydrate binding"/>
    <property type="evidence" value="ECO:0007669"/>
    <property type="project" value="InterPro"/>
</dbReference>
<dbReference type="SUPFAM" id="SSF74650">
    <property type="entry name" value="Galactose mutarotase-like"/>
    <property type="match status" value="1"/>
</dbReference>
<dbReference type="AlphaFoldDB" id="A0A4Y3KVX1"/>
<keyword evidence="2" id="KW-1185">Reference proteome</keyword>
<sequence>MTGGGGLVAVVVPGRGAKIASLRDSSGREWLLGPGPDVPPPARGPASFTDAEMCGWDECVPNVDADVLDGVALPDHGEAWTTPWTVQDDGSWGFESRLLPYRFARRVDPTPTGLALVYTAEALGTEPVPFQWAAHPQFAPGPDARIELPAEATHVDGVYGLDGRAPWTAELADAEHVDAGEALKIWVAPQTPASWAGVRAADGSLLRLSWDVASVPYLALWVDAGMFARERVVALEPATGAREALSASREDGRAQLLEPGVPVTWTVHVEVLPDRPRA</sequence>
<organism evidence="1 2">
    <name type="scientific">Cellulomonas cellasea</name>
    <dbReference type="NCBI Taxonomy" id="43670"/>
    <lineage>
        <taxon>Bacteria</taxon>
        <taxon>Bacillati</taxon>
        <taxon>Actinomycetota</taxon>
        <taxon>Actinomycetes</taxon>
        <taxon>Micrococcales</taxon>
        <taxon>Cellulomonadaceae</taxon>
        <taxon>Cellulomonas</taxon>
    </lineage>
</organism>
<evidence type="ECO:0008006" key="3">
    <source>
        <dbReference type="Google" id="ProtNLM"/>
    </source>
</evidence>
<evidence type="ECO:0000313" key="1">
    <source>
        <dbReference type="EMBL" id="GEA88539.1"/>
    </source>
</evidence>
<dbReference type="InterPro" id="IPR014718">
    <property type="entry name" value="GH-type_carb-bd"/>
</dbReference>
<evidence type="ECO:0000313" key="2">
    <source>
        <dbReference type="Proteomes" id="UP000317046"/>
    </source>
</evidence>
<dbReference type="GO" id="GO:0005975">
    <property type="term" value="P:carbohydrate metabolic process"/>
    <property type="evidence" value="ECO:0007669"/>
    <property type="project" value="InterPro"/>
</dbReference>
<accession>A0A4Y3KVX1</accession>
<name>A0A4Y3KVX1_9CELL</name>